<sequence>MDRLPPELIQNIANYLPLQDVVCWRSANKLLDIRLRPFAWQKVSVVSDYYAKDYPIAPFNPDTCRKKPYDFWAEHSCSKFHLLVHYSDICENEVVLQYFLDRIHYCTSLTVLDEEESEICWLLERISQNTPNLKNLEVVLSDSTESLVTTLATGFSHVEVLKLDLRVQSEHLPNVESNQLFDQKMLNLRIRFDEEFAEAVLEWLLNIPKSSLRSLTLEPTNMWRNNVVITAPGMVQLLGTIPCLNSLHLHIPVFNPTRLQWIPSTVTGELTLKLPCRHLTINTPRTRFIGPPISPETLTNITTLEHECAAQYVKFIAPNSYSANICYDELSWPNIQRLSVKTDEQCLPSLLSNKFEGVTVLDFTTNTQTAPDIIDFMFLLRKFQPTLQSVALRCSAYARFDSVEGIVELCETFSPQQYPQLRFLYFSFIRDCENNCNTLSEALSQIHQNYTHDLLIYMAVPGIGPVVNSPPNAFKRDDYIMDHLGFTYPINFPTVQIPASSNNIAAHAITNLIIPKNNPQENFMSIVY</sequence>
<name>A0A642V810_9ASCO</name>
<evidence type="ECO:0000313" key="2">
    <source>
        <dbReference type="Proteomes" id="UP000761534"/>
    </source>
</evidence>
<dbReference type="InterPro" id="IPR032675">
    <property type="entry name" value="LRR_dom_sf"/>
</dbReference>
<protein>
    <recommendedName>
        <fullName evidence="3">F-box domain-containing protein</fullName>
    </recommendedName>
</protein>
<reference evidence="1" key="1">
    <citation type="journal article" date="2019" name="G3 (Bethesda)">
        <title>Genome Assemblies of Two Rare Opportunistic Yeast Pathogens: Diutina rugosa (syn. Candida rugosa) and Trichomonascus ciferrii (syn. Candida ciferrii).</title>
        <authorList>
            <person name="Mixao V."/>
            <person name="Saus E."/>
            <person name="Hansen A.P."/>
            <person name="Lass-Florl C."/>
            <person name="Gabaldon T."/>
        </authorList>
    </citation>
    <scope>NUCLEOTIDE SEQUENCE</scope>
    <source>
        <strain evidence="1">CBS 4856</strain>
    </source>
</reference>
<accession>A0A642V810</accession>
<dbReference type="AlphaFoldDB" id="A0A642V810"/>
<proteinExistence type="predicted"/>
<organism evidence="1 2">
    <name type="scientific">Trichomonascus ciferrii</name>
    <dbReference type="NCBI Taxonomy" id="44093"/>
    <lineage>
        <taxon>Eukaryota</taxon>
        <taxon>Fungi</taxon>
        <taxon>Dikarya</taxon>
        <taxon>Ascomycota</taxon>
        <taxon>Saccharomycotina</taxon>
        <taxon>Dipodascomycetes</taxon>
        <taxon>Dipodascales</taxon>
        <taxon>Trichomonascaceae</taxon>
        <taxon>Trichomonascus</taxon>
        <taxon>Trichomonascus ciferrii complex</taxon>
    </lineage>
</organism>
<comment type="caution">
    <text evidence="1">The sequence shown here is derived from an EMBL/GenBank/DDBJ whole genome shotgun (WGS) entry which is preliminary data.</text>
</comment>
<dbReference type="VEuPathDB" id="FungiDB:TRICI_001917"/>
<keyword evidence="2" id="KW-1185">Reference proteome</keyword>
<gene>
    <name evidence="1" type="ORF">TRICI_001917</name>
</gene>
<dbReference type="Gene3D" id="3.80.10.10">
    <property type="entry name" value="Ribonuclease Inhibitor"/>
    <property type="match status" value="1"/>
</dbReference>
<evidence type="ECO:0008006" key="3">
    <source>
        <dbReference type="Google" id="ProtNLM"/>
    </source>
</evidence>
<dbReference type="SUPFAM" id="SSF52047">
    <property type="entry name" value="RNI-like"/>
    <property type="match status" value="1"/>
</dbReference>
<dbReference type="EMBL" id="SWFS01000131">
    <property type="protein sequence ID" value="KAA8915903.1"/>
    <property type="molecule type" value="Genomic_DNA"/>
</dbReference>
<evidence type="ECO:0000313" key="1">
    <source>
        <dbReference type="EMBL" id="KAA8915903.1"/>
    </source>
</evidence>
<dbReference type="Proteomes" id="UP000761534">
    <property type="component" value="Unassembled WGS sequence"/>
</dbReference>